<proteinExistence type="inferred from homology"/>
<feature type="chain" id="PRO_5020999480" evidence="8">
    <location>
        <begin position="24"/>
        <end position="452"/>
    </location>
</feature>
<dbReference type="GO" id="GO:0009279">
    <property type="term" value="C:cell outer membrane"/>
    <property type="evidence" value="ECO:0007669"/>
    <property type="project" value="UniProtKB-SubCell"/>
</dbReference>
<dbReference type="GO" id="GO:0015288">
    <property type="term" value="F:porin activity"/>
    <property type="evidence" value="ECO:0007669"/>
    <property type="project" value="TreeGrafter"/>
</dbReference>
<keyword evidence="3" id="KW-0813">Transport</keyword>
<evidence type="ECO:0000256" key="3">
    <source>
        <dbReference type="ARBA" id="ARBA00022448"/>
    </source>
</evidence>
<evidence type="ECO:0000313" key="10">
    <source>
        <dbReference type="Proteomes" id="UP000294616"/>
    </source>
</evidence>
<name>A0A4R1M3V3_9SPHI</name>
<dbReference type="Proteomes" id="UP000294616">
    <property type="component" value="Unassembled WGS sequence"/>
</dbReference>
<keyword evidence="8" id="KW-0732">Signal</keyword>
<evidence type="ECO:0000313" key="9">
    <source>
        <dbReference type="EMBL" id="TCK85770.1"/>
    </source>
</evidence>
<accession>A0A4R1M3V3</accession>
<comment type="subcellular location">
    <subcellularLocation>
        <location evidence="1">Cell outer membrane</location>
    </subcellularLocation>
</comment>
<sequence length="452" mass="50627">MNIKKHLIFLLLSICFSSQITFAQTTLSLEDALTYALSNGEAVRKAKLDILQGAFKVKEVRAGALPQIDGTVTLNNNILSQQFLLPAAIMGGEPGEFVAVKAGTTWSSLAQVQLNQQIFNQQVFAGLRAARASEEYYRLAAQLAEENIIQQVATNYYQVIITRQQLAVIDANIDRVLKLEKIVSSQYEVGLAKKIDLDRVKVNSSNLKTQRQELLNSVSQQENLLKYYMGMPVTEQIVIPEASLKALEETVQGRISDANFNVNNLSSYLVLKKQEELLNFQRKAFLAEFYPKLSLGANYMYNTQSNKFNLYTNNALNYDMSAVTLTLKFPIFDGGAKRAKLRQADIDIEKTQVDIEDSSNALQMAYENAKMQIKNSLSTIETQNDNKILAEEVYHSTENNYHNGLASLTDLLDAETELVSAQNSYNQALLNYKVAEIELIKSQGNIKSLINE</sequence>
<dbReference type="GO" id="GO:0015562">
    <property type="term" value="F:efflux transmembrane transporter activity"/>
    <property type="evidence" value="ECO:0007669"/>
    <property type="project" value="InterPro"/>
</dbReference>
<dbReference type="InterPro" id="IPR003423">
    <property type="entry name" value="OMP_efflux"/>
</dbReference>
<evidence type="ECO:0000256" key="1">
    <source>
        <dbReference type="ARBA" id="ARBA00004442"/>
    </source>
</evidence>
<dbReference type="Gene3D" id="1.20.1600.10">
    <property type="entry name" value="Outer membrane efflux proteins (OEP)"/>
    <property type="match status" value="1"/>
</dbReference>
<keyword evidence="7" id="KW-0998">Cell outer membrane</keyword>
<feature type="signal peptide" evidence="8">
    <location>
        <begin position="1"/>
        <end position="23"/>
    </location>
</feature>
<dbReference type="EMBL" id="SMGO01000001">
    <property type="protein sequence ID" value="TCK85770.1"/>
    <property type="molecule type" value="Genomic_DNA"/>
</dbReference>
<reference evidence="9 10" key="1">
    <citation type="submission" date="2019-03" db="EMBL/GenBank/DDBJ databases">
        <title>Genomic Encyclopedia of Archaeal and Bacterial Type Strains, Phase II (KMG-II): from individual species to whole genera.</title>
        <authorList>
            <person name="Goeker M."/>
        </authorList>
    </citation>
    <scope>NUCLEOTIDE SEQUENCE [LARGE SCALE GENOMIC DNA]</scope>
    <source>
        <strain evidence="9 10">DSM 22554</strain>
    </source>
</reference>
<gene>
    <name evidence="9" type="ORF">C8N28_1086</name>
</gene>
<dbReference type="Pfam" id="PF02321">
    <property type="entry name" value="OEP"/>
    <property type="match status" value="2"/>
</dbReference>
<evidence type="ECO:0000256" key="8">
    <source>
        <dbReference type="SAM" id="SignalP"/>
    </source>
</evidence>
<dbReference type="GO" id="GO:1990281">
    <property type="term" value="C:efflux pump complex"/>
    <property type="evidence" value="ECO:0007669"/>
    <property type="project" value="TreeGrafter"/>
</dbReference>
<organism evidence="9 10">
    <name type="scientific">Albibacterium bauzanense</name>
    <dbReference type="NCBI Taxonomy" id="653929"/>
    <lineage>
        <taxon>Bacteria</taxon>
        <taxon>Pseudomonadati</taxon>
        <taxon>Bacteroidota</taxon>
        <taxon>Sphingobacteriia</taxon>
        <taxon>Sphingobacteriales</taxon>
        <taxon>Sphingobacteriaceae</taxon>
        <taxon>Albibacterium</taxon>
    </lineage>
</organism>
<dbReference type="PANTHER" id="PTHR30026">
    <property type="entry name" value="OUTER MEMBRANE PROTEIN TOLC"/>
    <property type="match status" value="1"/>
</dbReference>
<evidence type="ECO:0000256" key="4">
    <source>
        <dbReference type="ARBA" id="ARBA00022452"/>
    </source>
</evidence>
<evidence type="ECO:0000256" key="6">
    <source>
        <dbReference type="ARBA" id="ARBA00023136"/>
    </source>
</evidence>
<dbReference type="PANTHER" id="PTHR30026:SF20">
    <property type="entry name" value="OUTER MEMBRANE PROTEIN TOLC"/>
    <property type="match status" value="1"/>
</dbReference>
<evidence type="ECO:0000256" key="5">
    <source>
        <dbReference type="ARBA" id="ARBA00022692"/>
    </source>
</evidence>
<dbReference type="AlphaFoldDB" id="A0A4R1M3V3"/>
<keyword evidence="10" id="KW-1185">Reference proteome</keyword>
<dbReference type="OrthoDB" id="367883at2"/>
<keyword evidence="5" id="KW-0812">Transmembrane</keyword>
<keyword evidence="6" id="KW-0472">Membrane</keyword>
<comment type="similarity">
    <text evidence="2">Belongs to the outer membrane factor (OMF) (TC 1.B.17) family.</text>
</comment>
<evidence type="ECO:0000256" key="7">
    <source>
        <dbReference type="ARBA" id="ARBA00023237"/>
    </source>
</evidence>
<dbReference type="InterPro" id="IPR051906">
    <property type="entry name" value="TolC-like"/>
</dbReference>
<dbReference type="SUPFAM" id="SSF56954">
    <property type="entry name" value="Outer membrane efflux proteins (OEP)"/>
    <property type="match status" value="1"/>
</dbReference>
<comment type="caution">
    <text evidence="9">The sequence shown here is derived from an EMBL/GenBank/DDBJ whole genome shotgun (WGS) entry which is preliminary data.</text>
</comment>
<evidence type="ECO:0000256" key="2">
    <source>
        <dbReference type="ARBA" id="ARBA00007613"/>
    </source>
</evidence>
<dbReference type="RefSeq" id="WP_132222236.1">
    <property type="nucleotide sequence ID" value="NZ_SMGO01000001.1"/>
</dbReference>
<keyword evidence="4" id="KW-1134">Transmembrane beta strand</keyword>
<protein>
    <submittedName>
        <fullName evidence="9">Outer membrane protein TolC</fullName>
    </submittedName>
</protein>